<name>A0A3S9MZ81_9FLAO</name>
<dbReference type="InterPro" id="IPR052927">
    <property type="entry name" value="DCC_oxidoreductase"/>
</dbReference>
<dbReference type="GO" id="GO:0015035">
    <property type="term" value="F:protein-disulfide reductase activity"/>
    <property type="evidence" value="ECO:0007669"/>
    <property type="project" value="InterPro"/>
</dbReference>
<dbReference type="EMBL" id="CP034549">
    <property type="protein sequence ID" value="AZQ44402.1"/>
    <property type="molecule type" value="Genomic_DNA"/>
</dbReference>
<sequence>MEKQIVLFDGVCNLCNKAVTFIIERDKKNVFNFGALQNEKGKALLNKYDIDPEETDSIILIKNDKAYIKSTAALHIAKNLSGGWPLLYTFIILPKFIRDSIYDWVARNRYGWFGKKDNCMIPNADLRSKFIDN</sequence>
<accession>A0A3S9MZ81</accession>
<keyword evidence="2" id="KW-1185">Reference proteome</keyword>
<dbReference type="PANTHER" id="PTHR33639:SF2">
    <property type="entry name" value="DUF393 DOMAIN-CONTAINING PROTEIN"/>
    <property type="match status" value="1"/>
</dbReference>
<evidence type="ECO:0000313" key="1">
    <source>
        <dbReference type="EMBL" id="AZQ44402.1"/>
    </source>
</evidence>
<dbReference type="AlphaFoldDB" id="A0A3S9MZ81"/>
<protein>
    <submittedName>
        <fullName evidence="1">Thiol-disulfide oxidoreductase DCC family protein</fullName>
    </submittedName>
</protein>
<dbReference type="KEGG" id="noj:EJ995_09170"/>
<proteinExistence type="predicted"/>
<dbReference type="RefSeq" id="WP_126447807.1">
    <property type="nucleotide sequence ID" value="NZ_CP034549.1"/>
</dbReference>
<gene>
    <name evidence="1" type="ORF">EJ995_09170</name>
</gene>
<dbReference type="InterPro" id="IPR007263">
    <property type="entry name" value="DCC1-like"/>
</dbReference>
<evidence type="ECO:0000313" key="2">
    <source>
        <dbReference type="Proteomes" id="UP000279600"/>
    </source>
</evidence>
<dbReference type="Pfam" id="PF04134">
    <property type="entry name" value="DCC1-like"/>
    <property type="match status" value="1"/>
</dbReference>
<dbReference type="OrthoDB" id="9785438at2"/>
<reference evidence="1 2" key="1">
    <citation type="submission" date="2018-12" db="EMBL/GenBank/DDBJ databases">
        <title>Complete genome of Nonlabens sp. MJ115.</title>
        <authorList>
            <person name="Choi H.S."/>
            <person name="Jung J."/>
        </authorList>
    </citation>
    <scope>NUCLEOTIDE SEQUENCE [LARGE SCALE GENOMIC DNA]</scope>
    <source>
        <strain evidence="1 2">MJ115</strain>
    </source>
</reference>
<dbReference type="Proteomes" id="UP000279600">
    <property type="component" value="Chromosome"/>
</dbReference>
<organism evidence="1 2">
    <name type="scientific">Nonlabens ponticola</name>
    <dbReference type="NCBI Taxonomy" id="2496866"/>
    <lineage>
        <taxon>Bacteria</taxon>
        <taxon>Pseudomonadati</taxon>
        <taxon>Bacteroidota</taxon>
        <taxon>Flavobacteriia</taxon>
        <taxon>Flavobacteriales</taxon>
        <taxon>Flavobacteriaceae</taxon>
        <taxon>Nonlabens</taxon>
    </lineage>
</organism>
<dbReference type="PANTHER" id="PTHR33639">
    <property type="entry name" value="THIOL-DISULFIDE OXIDOREDUCTASE DCC"/>
    <property type="match status" value="1"/>
</dbReference>